<feature type="non-terminal residue" evidence="1">
    <location>
        <position position="1"/>
    </location>
</feature>
<sequence length="95" mass="10795">TLYIFCPRLASQHYSSTFISRILADNTQPCLCTPTHAHRSHTDPGEGAKGPGLALRGTSFLYSSWVITSFWKSKLTWQFHLICVNGHEPPRQHRE</sequence>
<dbReference type="AlphaFoldDB" id="A0A1A8UET2"/>
<reference evidence="1" key="1">
    <citation type="submission" date="2016-05" db="EMBL/GenBank/DDBJ databases">
        <authorList>
            <person name="Lavstsen T."/>
            <person name="Jespersen J.S."/>
        </authorList>
    </citation>
    <scope>NUCLEOTIDE SEQUENCE</scope>
    <source>
        <tissue evidence="1">Brain</tissue>
    </source>
</reference>
<evidence type="ECO:0000313" key="1">
    <source>
        <dbReference type="EMBL" id="SBS46615.1"/>
    </source>
</evidence>
<gene>
    <name evidence="1" type="primary">Nfu_g_1_013043</name>
</gene>
<organism evidence="1">
    <name type="scientific">Nothobranchius furzeri</name>
    <name type="common">Turquoise killifish</name>
    <dbReference type="NCBI Taxonomy" id="105023"/>
    <lineage>
        <taxon>Eukaryota</taxon>
        <taxon>Metazoa</taxon>
        <taxon>Chordata</taxon>
        <taxon>Craniata</taxon>
        <taxon>Vertebrata</taxon>
        <taxon>Euteleostomi</taxon>
        <taxon>Actinopterygii</taxon>
        <taxon>Neopterygii</taxon>
        <taxon>Teleostei</taxon>
        <taxon>Neoteleostei</taxon>
        <taxon>Acanthomorphata</taxon>
        <taxon>Ovalentaria</taxon>
        <taxon>Atherinomorphae</taxon>
        <taxon>Cyprinodontiformes</taxon>
        <taxon>Nothobranchiidae</taxon>
        <taxon>Nothobranchius</taxon>
    </lineage>
</organism>
<dbReference type="EMBL" id="HAEJ01006158">
    <property type="protein sequence ID" value="SBS46615.1"/>
    <property type="molecule type" value="Transcribed_RNA"/>
</dbReference>
<accession>A0A1A8UET2</accession>
<name>A0A1A8UET2_NOTFU</name>
<reference evidence="1" key="2">
    <citation type="submission" date="2016-06" db="EMBL/GenBank/DDBJ databases">
        <title>The genome of a short-lived fish provides insights into sex chromosome evolution and the genetic control of aging.</title>
        <authorList>
            <person name="Reichwald K."/>
            <person name="Felder M."/>
            <person name="Petzold A."/>
            <person name="Koch P."/>
            <person name="Groth M."/>
            <person name="Platzer M."/>
        </authorList>
    </citation>
    <scope>NUCLEOTIDE SEQUENCE</scope>
    <source>
        <tissue evidence="1">Brain</tissue>
    </source>
</reference>
<feature type="non-terminal residue" evidence="1">
    <location>
        <position position="95"/>
    </location>
</feature>
<protein>
    <submittedName>
        <fullName evidence="1">Uncharacterized protein</fullName>
    </submittedName>
</protein>
<proteinExistence type="predicted"/>